<organism evidence="2 3">
    <name type="scientific">Extremus antarcticus</name>
    <dbReference type="NCBI Taxonomy" id="702011"/>
    <lineage>
        <taxon>Eukaryota</taxon>
        <taxon>Fungi</taxon>
        <taxon>Dikarya</taxon>
        <taxon>Ascomycota</taxon>
        <taxon>Pezizomycotina</taxon>
        <taxon>Dothideomycetes</taxon>
        <taxon>Dothideomycetidae</taxon>
        <taxon>Mycosphaerellales</taxon>
        <taxon>Extremaceae</taxon>
        <taxon>Extremus</taxon>
    </lineage>
</organism>
<dbReference type="Proteomes" id="UP001271007">
    <property type="component" value="Unassembled WGS sequence"/>
</dbReference>
<feature type="compositionally biased region" description="Acidic residues" evidence="1">
    <location>
        <begin position="338"/>
        <end position="348"/>
    </location>
</feature>
<dbReference type="AlphaFoldDB" id="A0AAJ0GII7"/>
<feature type="compositionally biased region" description="Basic and acidic residues" evidence="1">
    <location>
        <begin position="323"/>
        <end position="333"/>
    </location>
</feature>
<comment type="caution">
    <text evidence="2">The sequence shown here is derived from an EMBL/GenBank/DDBJ whole genome shotgun (WGS) entry which is preliminary data.</text>
</comment>
<sequence>MKSCVATVLVDEDKRGQHKNQSPNTTRPDCDLSPCFPPGPDHAEHSGGSSEHDEPADNTGVKKRKQRAADRDVTPRPTKKQVLPGFEDHDLIADQYLDNGEAEQDDDMAPFDAVEDEIIALFEEWRDFDSEEQDTFARMACDDHDGVEATPSTSMELKIRMFLDRADVASKRRPGTAEALFTELTTRQWMEWESAEWSGCERESSIESYTPPRLRQRLQPPQTVLETQSQFHEEGPETTRLSSPEIAETSSSRETPPSESIHERSPLPAATHLFERQLIVPSNPAIWLVEEELSWQEQVMLDKDRKGLPVEAKHKQFLGQTEKQIEDIEDTSRIPESSEGDTDTDLSLDSDSGADARTDGRRVLRPCDIKSLAKQMQRVLCQNCRGEYSRRTMDAHWKICKDRETRYIEPIDISTYNDDLPATVRAPPNNKVTEIEVTQGIGVPNLNACPALRDQIHTTAGIDRGRLDWLRIAANAQPTPTPFKA</sequence>
<feature type="compositionally biased region" description="Basic and acidic residues" evidence="1">
    <location>
        <begin position="41"/>
        <end position="55"/>
    </location>
</feature>
<feature type="region of interest" description="Disordered" evidence="1">
    <location>
        <begin position="319"/>
        <end position="359"/>
    </location>
</feature>
<reference evidence="2" key="1">
    <citation type="submission" date="2023-04" db="EMBL/GenBank/DDBJ databases">
        <title>Black Yeasts Isolated from many extreme environments.</title>
        <authorList>
            <person name="Coleine C."/>
            <person name="Stajich J.E."/>
            <person name="Selbmann L."/>
        </authorList>
    </citation>
    <scope>NUCLEOTIDE SEQUENCE</scope>
    <source>
        <strain evidence="2">CCFEE 5312</strain>
    </source>
</reference>
<name>A0AAJ0GII7_9PEZI</name>
<protein>
    <submittedName>
        <fullName evidence="2">Uncharacterized protein</fullName>
    </submittedName>
</protein>
<evidence type="ECO:0000313" key="2">
    <source>
        <dbReference type="EMBL" id="KAK3058209.1"/>
    </source>
</evidence>
<dbReference type="EMBL" id="JAWDJX010000002">
    <property type="protein sequence ID" value="KAK3058209.1"/>
    <property type="molecule type" value="Genomic_DNA"/>
</dbReference>
<feature type="region of interest" description="Disordered" evidence="1">
    <location>
        <begin position="1"/>
        <end position="88"/>
    </location>
</feature>
<accession>A0AAJ0GII7</accession>
<feature type="region of interest" description="Disordered" evidence="1">
    <location>
        <begin position="200"/>
        <end position="264"/>
    </location>
</feature>
<evidence type="ECO:0000256" key="1">
    <source>
        <dbReference type="SAM" id="MobiDB-lite"/>
    </source>
</evidence>
<feature type="compositionally biased region" description="Low complexity" evidence="1">
    <location>
        <begin position="211"/>
        <end position="222"/>
    </location>
</feature>
<gene>
    <name evidence="2" type="ORF">LTR09_001287</name>
</gene>
<feature type="compositionally biased region" description="Low complexity" evidence="1">
    <location>
        <begin position="248"/>
        <end position="259"/>
    </location>
</feature>
<proteinExistence type="predicted"/>
<keyword evidence="3" id="KW-1185">Reference proteome</keyword>
<evidence type="ECO:0000313" key="3">
    <source>
        <dbReference type="Proteomes" id="UP001271007"/>
    </source>
</evidence>